<reference evidence="1 2" key="1">
    <citation type="submission" date="2019-05" db="EMBL/GenBank/DDBJ databases">
        <title>Another draft genome of Portunus trituberculatus and its Hox gene families provides insights of decapod evolution.</title>
        <authorList>
            <person name="Jeong J.-H."/>
            <person name="Song I."/>
            <person name="Kim S."/>
            <person name="Choi T."/>
            <person name="Kim D."/>
            <person name="Ryu S."/>
            <person name="Kim W."/>
        </authorList>
    </citation>
    <scope>NUCLEOTIDE SEQUENCE [LARGE SCALE GENOMIC DNA]</scope>
    <source>
        <tissue evidence="1">Muscle</tissue>
    </source>
</reference>
<proteinExistence type="predicted"/>
<sequence length="166" mass="18441">MSEDNLGSTTVLDNLRVTWARGFACLMVHSGISCCPLDKIVCDEDDPEGLPRRQSSGQRGASATAILDIVDRSIFLARRALSKKSSTIIFVVSQPRPSHDIRCTGMRDGFCKEVKLKWWKRAPGPYQTFVNHGICPGRMGPVSFQTVNPPQEQFVKNAEAVEEPYD</sequence>
<dbReference type="Proteomes" id="UP000324222">
    <property type="component" value="Unassembled WGS sequence"/>
</dbReference>
<dbReference type="EMBL" id="VSRR010038390">
    <property type="protein sequence ID" value="MPC74176.1"/>
    <property type="molecule type" value="Genomic_DNA"/>
</dbReference>
<keyword evidence="2" id="KW-1185">Reference proteome</keyword>
<comment type="caution">
    <text evidence="1">The sequence shown here is derived from an EMBL/GenBank/DDBJ whole genome shotgun (WGS) entry which is preliminary data.</text>
</comment>
<protein>
    <submittedName>
        <fullName evidence="1">Uncharacterized protein</fullName>
    </submittedName>
</protein>
<organism evidence="1 2">
    <name type="scientific">Portunus trituberculatus</name>
    <name type="common">Swimming crab</name>
    <name type="synonym">Neptunus trituberculatus</name>
    <dbReference type="NCBI Taxonomy" id="210409"/>
    <lineage>
        <taxon>Eukaryota</taxon>
        <taxon>Metazoa</taxon>
        <taxon>Ecdysozoa</taxon>
        <taxon>Arthropoda</taxon>
        <taxon>Crustacea</taxon>
        <taxon>Multicrustacea</taxon>
        <taxon>Malacostraca</taxon>
        <taxon>Eumalacostraca</taxon>
        <taxon>Eucarida</taxon>
        <taxon>Decapoda</taxon>
        <taxon>Pleocyemata</taxon>
        <taxon>Brachyura</taxon>
        <taxon>Eubrachyura</taxon>
        <taxon>Portunoidea</taxon>
        <taxon>Portunidae</taxon>
        <taxon>Portuninae</taxon>
        <taxon>Portunus</taxon>
    </lineage>
</organism>
<accession>A0A5B7HWQ3</accession>
<name>A0A5B7HWQ3_PORTR</name>
<dbReference type="AlphaFoldDB" id="A0A5B7HWQ3"/>
<gene>
    <name evidence="1" type="ORF">E2C01_068526</name>
</gene>
<evidence type="ECO:0000313" key="1">
    <source>
        <dbReference type="EMBL" id="MPC74176.1"/>
    </source>
</evidence>
<evidence type="ECO:0000313" key="2">
    <source>
        <dbReference type="Proteomes" id="UP000324222"/>
    </source>
</evidence>